<keyword evidence="3" id="KW-1185">Reference proteome</keyword>
<evidence type="ECO:0000313" key="3">
    <source>
        <dbReference type="Proteomes" id="UP000030907"/>
    </source>
</evidence>
<protein>
    <submittedName>
        <fullName evidence="2">Putative secreted protein</fullName>
    </submittedName>
</protein>
<reference evidence="2 3" key="1">
    <citation type="journal article" date="2015" name="Int. J. Syst. Evol. Microbiol.">
        <title>Description of Sphingopyxis fribergensis sp. nov. - a soil bacterium with the ability to degrade styrene and phenylacetic acid.</title>
        <authorList>
            <person name="Oelschlagel M."/>
            <person name="Ruckert C."/>
            <person name="Kalinowski J."/>
            <person name="Schmidt G."/>
            <person name="Schlomann M."/>
            <person name="Tischler D."/>
        </authorList>
    </citation>
    <scope>NUCLEOTIDE SEQUENCE [LARGE SCALE GENOMIC DNA]</scope>
    <source>
        <strain evidence="2 3">Kp5.2</strain>
    </source>
</reference>
<keyword evidence="1" id="KW-0732">Signal</keyword>
<evidence type="ECO:0000313" key="2">
    <source>
        <dbReference type="EMBL" id="AJA10099.1"/>
    </source>
</evidence>
<accession>A0A0A7PJE0</accession>
<proteinExistence type="predicted"/>
<organism evidence="2 3">
    <name type="scientific">Sphingopyxis fribergensis</name>
    <dbReference type="NCBI Taxonomy" id="1515612"/>
    <lineage>
        <taxon>Bacteria</taxon>
        <taxon>Pseudomonadati</taxon>
        <taxon>Pseudomonadota</taxon>
        <taxon>Alphaproteobacteria</taxon>
        <taxon>Sphingomonadales</taxon>
        <taxon>Sphingomonadaceae</taxon>
        <taxon>Sphingopyxis</taxon>
    </lineage>
</organism>
<dbReference type="STRING" id="1515612.SKP52_16120"/>
<evidence type="ECO:0000256" key="1">
    <source>
        <dbReference type="SAM" id="SignalP"/>
    </source>
</evidence>
<dbReference type="OrthoDB" id="7449537at2"/>
<dbReference type="KEGG" id="sphk:SKP52_16120"/>
<name>A0A0A7PJE0_9SPHN</name>
<sequence>MKPPIVPVLLVMAGLSVPVSAQLPLPDAAAPLVTEAVPSDITVTLPASIMRPERKSPMLKDTELDTLRGGQSLVITNQTMDSIVSGNVLKGDYTAGAVTLSDFALSNFNGVGNLLINTGAQVSAQSGMNLTINLGD</sequence>
<feature type="chain" id="PRO_5002030769" evidence="1">
    <location>
        <begin position="22"/>
        <end position="136"/>
    </location>
</feature>
<dbReference type="RefSeq" id="WP_148309161.1">
    <property type="nucleotide sequence ID" value="NZ_CP009122.1"/>
</dbReference>
<dbReference type="HOGENOM" id="CLU_1874103_0_0_5"/>
<dbReference type="Proteomes" id="UP000030907">
    <property type="component" value="Chromosome"/>
</dbReference>
<gene>
    <name evidence="2" type="ORF">SKP52_16120</name>
</gene>
<dbReference type="EMBL" id="CP009122">
    <property type="protein sequence ID" value="AJA10099.1"/>
    <property type="molecule type" value="Genomic_DNA"/>
</dbReference>
<feature type="signal peptide" evidence="1">
    <location>
        <begin position="1"/>
        <end position="21"/>
    </location>
</feature>
<dbReference type="AlphaFoldDB" id="A0A0A7PJE0"/>